<keyword evidence="5 7" id="KW-1133">Transmembrane helix</keyword>
<dbReference type="OMA" id="CLEVSAM"/>
<dbReference type="InterPro" id="IPR036640">
    <property type="entry name" value="ABC1_TM_sf"/>
</dbReference>
<keyword evidence="2 7" id="KW-0812">Transmembrane</keyword>
<keyword evidence="6 7" id="KW-0472">Membrane</keyword>
<accession>A0A0R0IY12</accession>
<dbReference type="InterPro" id="IPR050173">
    <property type="entry name" value="ABC_transporter_C-like"/>
</dbReference>
<dbReference type="PANTHER" id="PTHR24223">
    <property type="entry name" value="ATP-BINDING CASSETTE SUB-FAMILY C"/>
    <property type="match status" value="1"/>
</dbReference>
<feature type="transmembrane region" description="Helical" evidence="7">
    <location>
        <begin position="169"/>
        <end position="190"/>
    </location>
</feature>
<keyword evidence="4" id="KW-0067">ATP-binding</keyword>
<evidence type="ECO:0000256" key="7">
    <source>
        <dbReference type="SAM" id="Phobius"/>
    </source>
</evidence>
<organism evidence="9">
    <name type="scientific">Glycine max</name>
    <name type="common">Soybean</name>
    <name type="synonym">Glycine hispida</name>
    <dbReference type="NCBI Taxonomy" id="3847"/>
    <lineage>
        <taxon>Eukaryota</taxon>
        <taxon>Viridiplantae</taxon>
        <taxon>Streptophyta</taxon>
        <taxon>Embryophyta</taxon>
        <taxon>Tracheophyta</taxon>
        <taxon>Spermatophyta</taxon>
        <taxon>Magnoliopsida</taxon>
        <taxon>eudicotyledons</taxon>
        <taxon>Gunneridae</taxon>
        <taxon>Pentapetalae</taxon>
        <taxon>rosids</taxon>
        <taxon>fabids</taxon>
        <taxon>Fabales</taxon>
        <taxon>Fabaceae</taxon>
        <taxon>Papilionoideae</taxon>
        <taxon>50 kb inversion clade</taxon>
        <taxon>NPAAA clade</taxon>
        <taxon>indigoferoid/millettioid clade</taxon>
        <taxon>Phaseoleae</taxon>
        <taxon>Glycine</taxon>
        <taxon>Glycine subgen. Soja</taxon>
    </lineage>
</organism>
<sequence length="567" mass="63391">MALREKTVILVTHQVEFLSQVDTILVMEGGKITQSGNYDNLLTSGTAFEKLVSAHEEAITELEQSNEIKTHTEESQDFYVAKNESEEEISTEGQLEAQLTQEEEKEKGDVVWKTFWDYISFSKVSFMLCWIILAQSAFVALQTASMFWLALAIEVPKLTSATLIGVDSLISFASVAFVCLKSLFGAHLGIKASTAFFPSSRLLSSMLLCCSLTRLLILSRASADLSILNFDIPYSITFVVSVAIDIVVTIYIMVLVTWPVLIVAIPAMVASKYVQGYYQASSRELMRINGTTKAPVMNFAAETSLGVVTVRAFNMAERFFKNYLKLVDTDATLFFHSNVAMEWLVLRIEALQNLTVITSALLLILVPQGYVTSGSQIFWTRWYCNLLNYIISVERIKQFIHLPAEPPAIVQDHRPPSSWPSKGRIDLHALEIRYRPNAPLVLKGITCTFKEGSRVGVVGRTGNGKSTLISALFRLVEPAKGYILIDGINICSMGLKDLRMKLSIIPQEPTLFRGSIRTNSDDDIWKALEKCQLKDTISRLPKLLDSSAEYWSSCRKNSSSNISRQQY</sequence>
<evidence type="ECO:0000256" key="5">
    <source>
        <dbReference type="ARBA" id="ARBA00022989"/>
    </source>
</evidence>
<dbReference type="Gene3D" id="1.20.1560.10">
    <property type="entry name" value="ABC transporter type 1, transmembrane domain"/>
    <property type="match status" value="1"/>
</dbReference>
<dbReference type="GO" id="GO:0016020">
    <property type="term" value="C:membrane"/>
    <property type="evidence" value="ECO:0007669"/>
    <property type="project" value="InterPro"/>
</dbReference>
<dbReference type="SUPFAM" id="SSF90123">
    <property type="entry name" value="ABC transporter transmembrane region"/>
    <property type="match status" value="1"/>
</dbReference>
<keyword evidence="1" id="KW-0813">Transport</keyword>
<dbReference type="FunFam" id="3.40.50.300:FF:004162">
    <property type="entry name" value="ATP binding cassette subfamily C member 5"/>
    <property type="match status" value="1"/>
</dbReference>
<evidence type="ECO:0000313" key="10">
    <source>
        <dbReference type="EnsemblPlants" id="KRH47148"/>
    </source>
</evidence>
<dbReference type="PROSITE" id="PS50929">
    <property type="entry name" value="ABC_TM1F"/>
    <property type="match status" value="1"/>
</dbReference>
<dbReference type="STRING" id="3847.A0A0R0IY12"/>
<name>A0A0R0IY12_SOYBN</name>
<dbReference type="Pfam" id="PF00664">
    <property type="entry name" value="ABC_membrane"/>
    <property type="match status" value="1"/>
</dbReference>
<dbReference type="AlphaFoldDB" id="A0A0R0IY12"/>
<proteinExistence type="predicted"/>
<evidence type="ECO:0000256" key="1">
    <source>
        <dbReference type="ARBA" id="ARBA00022448"/>
    </source>
</evidence>
<reference evidence="9" key="3">
    <citation type="submission" date="2018-07" db="EMBL/GenBank/DDBJ databases">
        <title>WGS assembly of Glycine max.</title>
        <authorList>
            <person name="Schmutz J."/>
            <person name="Cannon S."/>
            <person name="Schlueter J."/>
            <person name="Ma J."/>
            <person name="Mitros T."/>
            <person name="Nelson W."/>
            <person name="Hyten D."/>
            <person name="Song Q."/>
            <person name="Thelen J."/>
            <person name="Cheng J."/>
            <person name="Xu D."/>
            <person name="Hellsten U."/>
            <person name="May G."/>
            <person name="Yu Y."/>
            <person name="Sakurai T."/>
            <person name="Umezawa T."/>
            <person name="Bhattacharyya M."/>
            <person name="Sandhu D."/>
            <person name="Valliyodan B."/>
            <person name="Lindquist E."/>
            <person name="Peto M."/>
            <person name="Grant D."/>
            <person name="Shu S."/>
            <person name="Goodstein D."/>
            <person name="Barry K."/>
            <person name="Futrell-Griggs M."/>
            <person name="Abernathy B."/>
            <person name="Du J."/>
            <person name="Tian Z."/>
            <person name="Zhu L."/>
            <person name="Gill N."/>
            <person name="Joshi T."/>
            <person name="Libault M."/>
            <person name="Sethuraman A."/>
            <person name="Zhang X."/>
            <person name="Shinozaki K."/>
            <person name="Nguyen H."/>
            <person name="Wing R."/>
            <person name="Cregan P."/>
            <person name="Specht J."/>
            <person name="Grimwood J."/>
            <person name="Rokhsar D."/>
            <person name="Stacey G."/>
            <person name="Shoemaker R."/>
            <person name="Jackson S."/>
        </authorList>
    </citation>
    <scope>NUCLEOTIDE SEQUENCE</scope>
    <source>
        <tissue evidence="9">Callus</tissue>
    </source>
</reference>
<dbReference type="InterPro" id="IPR003439">
    <property type="entry name" value="ABC_transporter-like_ATP-bd"/>
</dbReference>
<dbReference type="PaxDb" id="3847-GLYMA07G01376.1"/>
<dbReference type="InParanoid" id="A0A0R0IY12"/>
<evidence type="ECO:0000256" key="2">
    <source>
        <dbReference type="ARBA" id="ARBA00022692"/>
    </source>
</evidence>
<protein>
    <recommendedName>
        <fullName evidence="8">ABC transmembrane type-1 domain-containing protein</fullName>
    </recommendedName>
</protein>
<evidence type="ECO:0000256" key="6">
    <source>
        <dbReference type="ARBA" id="ARBA00023136"/>
    </source>
</evidence>
<dbReference type="EMBL" id="CM000840">
    <property type="protein sequence ID" value="KRH47148.2"/>
    <property type="molecule type" value="Genomic_DNA"/>
</dbReference>
<dbReference type="GO" id="GO:0005524">
    <property type="term" value="F:ATP binding"/>
    <property type="evidence" value="ECO:0007669"/>
    <property type="project" value="UniProtKB-KW"/>
</dbReference>
<dbReference type="Proteomes" id="UP000008827">
    <property type="component" value="Chromosome 7"/>
</dbReference>
<evidence type="ECO:0000313" key="11">
    <source>
        <dbReference type="Proteomes" id="UP000008827"/>
    </source>
</evidence>
<dbReference type="GO" id="GO:0140359">
    <property type="term" value="F:ABC-type transporter activity"/>
    <property type="evidence" value="ECO:0007669"/>
    <property type="project" value="InterPro"/>
</dbReference>
<accession>A0A2K7JQR7</accession>
<dbReference type="Gramene" id="KRH47148">
    <property type="protein sequence ID" value="KRH47148"/>
    <property type="gene ID" value="GLYMA_07G011500"/>
</dbReference>
<reference evidence="9 10" key="1">
    <citation type="journal article" date="2010" name="Nature">
        <title>Genome sequence of the palaeopolyploid soybean.</title>
        <authorList>
            <person name="Schmutz J."/>
            <person name="Cannon S.B."/>
            <person name="Schlueter J."/>
            <person name="Ma J."/>
            <person name="Mitros T."/>
            <person name="Nelson W."/>
            <person name="Hyten D.L."/>
            <person name="Song Q."/>
            <person name="Thelen J.J."/>
            <person name="Cheng J."/>
            <person name="Xu D."/>
            <person name="Hellsten U."/>
            <person name="May G.D."/>
            <person name="Yu Y."/>
            <person name="Sakurai T."/>
            <person name="Umezawa T."/>
            <person name="Bhattacharyya M.K."/>
            <person name="Sandhu D."/>
            <person name="Valliyodan B."/>
            <person name="Lindquist E."/>
            <person name="Peto M."/>
            <person name="Grant D."/>
            <person name="Shu S."/>
            <person name="Goodstein D."/>
            <person name="Barry K."/>
            <person name="Futrell-Griggs M."/>
            <person name="Abernathy B."/>
            <person name="Du J."/>
            <person name="Tian Z."/>
            <person name="Zhu L."/>
            <person name="Gill N."/>
            <person name="Joshi T."/>
            <person name="Libault M."/>
            <person name="Sethuraman A."/>
            <person name="Zhang X.-C."/>
            <person name="Shinozaki K."/>
            <person name="Nguyen H.T."/>
            <person name="Wing R.A."/>
            <person name="Cregan P."/>
            <person name="Specht J."/>
            <person name="Grimwood J."/>
            <person name="Rokhsar D."/>
            <person name="Stacey G."/>
            <person name="Shoemaker R.C."/>
            <person name="Jackson S.A."/>
        </authorList>
    </citation>
    <scope>NUCLEOTIDE SEQUENCE</scope>
    <source>
        <strain evidence="10">cv. Williams 82</strain>
        <tissue evidence="9">Callus</tissue>
    </source>
</reference>
<dbReference type="GO" id="GO:0016887">
    <property type="term" value="F:ATP hydrolysis activity"/>
    <property type="evidence" value="ECO:0007669"/>
    <property type="project" value="InterPro"/>
</dbReference>
<dbReference type="InterPro" id="IPR011527">
    <property type="entry name" value="ABC1_TM_dom"/>
</dbReference>
<evidence type="ECO:0000259" key="8">
    <source>
        <dbReference type="PROSITE" id="PS50929"/>
    </source>
</evidence>
<dbReference type="Pfam" id="PF00005">
    <property type="entry name" value="ABC_tran"/>
    <property type="match status" value="1"/>
</dbReference>
<dbReference type="InterPro" id="IPR027417">
    <property type="entry name" value="P-loop_NTPase"/>
</dbReference>
<feature type="transmembrane region" description="Helical" evidence="7">
    <location>
        <begin position="235"/>
        <end position="265"/>
    </location>
</feature>
<dbReference type="EnsemblPlants" id="KRH47148">
    <property type="protein sequence ID" value="KRH47148"/>
    <property type="gene ID" value="GLYMA_07G011500"/>
</dbReference>
<dbReference type="SUPFAM" id="SSF52540">
    <property type="entry name" value="P-loop containing nucleoside triphosphate hydrolases"/>
    <property type="match status" value="2"/>
</dbReference>
<reference evidence="10" key="2">
    <citation type="submission" date="2018-02" db="UniProtKB">
        <authorList>
            <consortium name="EnsemblPlants"/>
        </authorList>
    </citation>
    <scope>IDENTIFICATION</scope>
    <source>
        <strain evidence="10">Williams 82</strain>
    </source>
</reference>
<evidence type="ECO:0000256" key="3">
    <source>
        <dbReference type="ARBA" id="ARBA00022741"/>
    </source>
</evidence>
<dbReference type="SMR" id="A0A0R0IY12"/>
<gene>
    <name evidence="9" type="ORF">GLYMA_07G011500</name>
</gene>
<dbReference type="Gene3D" id="3.40.50.300">
    <property type="entry name" value="P-loop containing nucleotide triphosphate hydrolases"/>
    <property type="match status" value="2"/>
</dbReference>
<evidence type="ECO:0000256" key="4">
    <source>
        <dbReference type="ARBA" id="ARBA00022840"/>
    </source>
</evidence>
<keyword evidence="3" id="KW-0547">Nucleotide-binding</keyword>
<keyword evidence="11" id="KW-1185">Reference proteome</keyword>
<dbReference type="PANTHER" id="PTHR24223:SF108">
    <property type="entry name" value="ABC TRANSPORTER C FAMILY MEMBER 8"/>
    <property type="match status" value="1"/>
</dbReference>
<evidence type="ECO:0000313" key="9">
    <source>
        <dbReference type="EMBL" id="KRH47148.2"/>
    </source>
</evidence>
<feature type="domain" description="ABC transmembrane type-1" evidence="8">
    <location>
        <begin position="217"/>
        <end position="374"/>
    </location>
</feature>
<feature type="transmembrane region" description="Helical" evidence="7">
    <location>
        <begin position="128"/>
        <end position="149"/>
    </location>
</feature>